<dbReference type="EMBL" id="CP048659">
    <property type="protein sequence ID" value="QOW47961.1"/>
    <property type="molecule type" value="Genomic_DNA"/>
</dbReference>
<accession>A0A7S7AJC9</accession>
<keyword evidence="3 5" id="KW-0378">Hydrolase</keyword>
<dbReference type="PANTHER" id="PTHR46470">
    <property type="entry name" value="N-ACYLNEURAMINATE-9-PHOSPHATASE"/>
    <property type="match status" value="1"/>
</dbReference>
<evidence type="ECO:0000313" key="5">
    <source>
        <dbReference type="EMBL" id="QOW47961.1"/>
    </source>
</evidence>
<name>A0A7S7AJC9_9GAMM</name>
<gene>
    <name evidence="5" type="ORF">G0028_15265</name>
</gene>
<dbReference type="InterPro" id="IPR041492">
    <property type="entry name" value="HAD_2"/>
</dbReference>
<dbReference type="Proteomes" id="UP000593966">
    <property type="component" value="Chromosome"/>
</dbReference>
<proteinExistence type="predicted"/>
<dbReference type="NCBIfam" id="TIGR01509">
    <property type="entry name" value="HAD-SF-IA-v3"/>
    <property type="match status" value="1"/>
</dbReference>
<keyword evidence="2" id="KW-0479">Metal-binding</keyword>
<dbReference type="GO" id="GO:0044281">
    <property type="term" value="P:small molecule metabolic process"/>
    <property type="evidence" value="ECO:0007669"/>
    <property type="project" value="UniProtKB-ARBA"/>
</dbReference>
<dbReference type="SFLD" id="SFLDS00003">
    <property type="entry name" value="Haloacid_Dehalogenase"/>
    <property type="match status" value="1"/>
</dbReference>
<sequence length="236" mass="26803">MAVIKAILFDLDQTLLDRTYSLRQFINWQVNFFQLVPQAKKSEFIEKFIQLDANGTVWKDVVYRKLIQEFAIKTYTEQLLLRSYIQDFNKFCCSFADVDSVILKLHQAGYLLGLISNGQSPFQEHNFQALGLAEFFSTVLVSEAVALRKPDAAIFHLACEKLKVQAEQCIFIGDNENADIRGANAVGMKSIFFNPDAKIVSADADANLNDYANLWEIIQKIQSKGFISKIDIKPKC</sequence>
<keyword evidence="6" id="KW-1185">Reference proteome</keyword>
<dbReference type="InterPro" id="IPR023214">
    <property type="entry name" value="HAD_sf"/>
</dbReference>
<dbReference type="Gene3D" id="1.20.120.710">
    <property type="entry name" value="Haloacid dehalogenase hydrolase-like domain"/>
    <property type="match status" value="1"/>
</dbReference>
<dbReference type="InterPro" id="IPR036412">
    <property type="entry name" value="HAD-like_sf"/>
</dbReference>
<dbReference type="InterPro" id="IPR006439">
    <property type="entry name" value="HAD-SF_hydro_IA"/>
</dbReference>
<evidence type="ECO:0000256" key="3">
    <source>
        <dbReference type="ARBA" id="ARBA00022801"/>
    </source>
</evidence>
<evidence type="ECO:0000256" key="4">
    <source>
        <dbReference type="ARBA" id="ARBA00022842"/>
    </source>
</evidence>
<evidence type="ECO:0000256" key="1">
    <source>
        <dbReference type="ARBA" id="ARBA00001946"/>
    </source>
</evidence>
<dbReference type="Gene3D" id="3.40.50.1000">
    <property type="entry name" value="HAD superfamily/HAD-like"/>
    <property type="match status" value="1"/>
</dbReference>
<dbReference type="GO" id="GO:0016791">
    <property type="term" value="F:phosphatase activity"/>
    <property type="evidence" value="ECO:0007669"/>
    <property type="project" value="TreeGrafter"/>
</dbReference>
<dbReference type="SUPFAM" id="SSF56784">
    <property type="entry name" value="HAD-like"/>
    <property type="match status" value="1"/>
</dbReference>
<evidence type="ECO:0000256" key="2">
    <source>
        <dbReference type="ARBA" id="ARBA00022723"/>
    </source>
</evidence>
<dbReference type="AlphaFoldDB" id="A0A7S7AJC9"/>
<keyword evidence="4" id="KW-0460">Magnesium</keyword>
<dbReference type="InterPro" id="IPR051400">
    <property type="entry name" value="HAD-like_hydrolase"/>
</dbReference>
<dbReference type="GO" id="GO:0046872">
    <property type="term" value="F:metal ion binding"/>
    <property type="evidence" value="ECO:0007669"/>
    <property type="project" value="UniProtKB-KW"/>
</dbReference>
<reference evidence="5 6" key="1">
    <citation type="submission" date="2020-02" db="EMBL/GenBank/DDBJ databases">
        <title>Tigecycline-resistant Acinetobacter species from pigs and migratory birds.</title>
        <authorList>
            <person name="Chen C."/>
            <person name="Sun J."/>
            <person name="Liao X.-P."/>
            <person name="Liu Y.-H."/>
        </authorList>
    </citation>
    <scope>NUCLEOTIDE SEQUENCE [LARGE SCALE GENOMIC DNA]</scope>
    <source>
        <strain evidence="5 6">YH12207_T</strain>
    </source>
</reference>
<dbReference type="PANTHER" id="PTHR46470:SF2">
    <property type="entry name" value="GLYCERALDEHYDE 3-PHOSPHATE PHOSPHATASE"/>
    <property type="match status" value="1"/>
</dbReference>
<dbReference type="SFLD" id="SFLDG01129">
    <property type="entry name" value="C1.5:_HAD__Beta-PGM__Phosphata"/>
    <property type="match status" value="1"/>
</dbReference>
<organism evidence="5 6">
    <name type="scientific">Acinetobacter piscicola</name>
    <dbReference type="NCBI Taxonomy" id="2006115"/>
    <lineage>
        <taxon>Bacteria</taxon>
        <taxon>Pseudomonadati</taxon>
        <taxon>Pseudomonadota</taxon>
        <taxon>Gammaproteobacteria</taxon>
        <taxon>Moraxellales</taxon>
        <taxon>Moraxellaceae</taxon>
        <taxon>Acinetobacter</taxon>
    </lineage>
</organism>
<protein>
    <submittedName>
        <fullName evidence="5">HAD family hydrolase</fullName>
    </submittedName>
</protein>
<dbReference type="NCBIfam" id="TIGR01549">
    <property type="entry name" value="HAD-SF-IA-v1"/>
    <property type="match status" value="1"/>
</dbReference>
<evidence type="ECO:0000313" key="6">
    <source>
        <dbReference type="Proteomes" id="UP000593966"/>
    </source>
</evidence>
<comment type="cofactor">
    <cofactor evidence="1">
        <name>Mg(2+)</name>
        <dbReference type="ChEBI" id="CHEBI:18420"/>
    </cofactor>
</comment>
<dbReference type="Pfam" id="PF13419">
    <property type="entry name" value="HAD_2"/>
    <property type="match status" value="1"/>
</dbReference>